<dbReference type="InterPro" id="IPR010559">
    <property type="entry name" value="Sig_transdc_His_kin_internal"/>
</dbReference>
<dbReference type="EMBL" id="FMHV01000002">
    <property type="protein sequence ID" value="SCL15494.1"/>
    <property type="molecule type" value="Genomic_DNA"/>
</dbReference>
<dbReference type="AlphaFoldDB" id="A0A1C6REL2"/>
<keyword evidence="1" id="KW-1133">Transmembrane helix</keyword>
<dbReference type="GO" id="GO:0000155">
    <property type="term" value="F:phosphorelay sensor kinase activity"/>
    <property type="evidence" value="ECO:0007669"/>
    <property type="project" value="InterPro"/>
</dbReference>
<keyword evidence="4" id="KW-1185">Reference proteome</keyword>
<evidence type="ECO:0000259" key="2">
    <source>
        <dbReference type="SMART" id="SM00387"/>
    </source>
</evidence>
<dbReference type="Gene3D" id="3.30.565.10">
    <property type="entry name" value="Histidine kinase-like ATPase, C-terminal domain"/>
    <property type="match status" value="1"/>
</dbReference>
<dbReference type="OrthoDB" id="2514702at2"/>
<accession>A0A1C6REL2</accession>
<name>A0A1C6REL2_9ACTN</name>
<dbReference type="PANTHER" id="PTHR34220">
    <property type="entry name" value="SENSOR HISTIDINE KINASE YPDA"/>
    <property type="match status" value="1"/>
</dbReference>
<reference evidence="4" key="1">
    <citation type="submission" date="2016-06" db="EMBL/GenBank/DDBJ databases">
        <authorList>
            <person name="Varghese N."/>
            <person name="Submissions Spin"/>
        </authorList>
    </citation>
    <scope>NUCLEOTIDE SEQUENCE [LARGE SCALE GENOMIC DNA]</scope>
    <source>
        <strain evidence="4">DSM 45431</strain>
    </source>
</reference>
<evidence type="ECO:0000313" key="4">
    <source>
        <dbReference type="Proteomes" id="UP000199413"/>
    </source>
</evidence>
<protein>
    <submittedName>
        <fullName evidence="3">Two-component system, LytT family, sensor kinase</fullName>
    </submittedName>
</protein>
<keyword evidence="3" id="KW-0808">Transferase</keyword>
<feature type="domain" description="Histidine kinase/HSP90-like ATPase" evidence="2">
    <location>
        <begin position="282"/>
        <end position="400"/>
    </location>
</feature>
<evidence type="ECO:0000256" key="1">
    <source>
        <dbReference type="SAM" id="Phobius"/>
    </source>
</evidence>
<proteinExistence type="predicted"/>
<sequence length="407" mass="43030">MGGNLSAVFGVVSLVSALAAALYAVGRLRARRGIATATQRATYEVLHTAGLAAEPLRAGLSAAGAAKAVRHLRTLVGAAGLALTDREALLALDGRGAHHGHQLLAAARRAAAAGRSTVLRESELHCDLVDCPVRGAVVAPLSADGRVVGALVAIADDQPAPGLVQATLETAHWTSDQLALAELDSSRERLARAEVRALRAQISPHFIYNALTAIGSFVRTDPERARELILEFAEFTRYSFRAHGEFTTLAEELRSIDRYLTIERARFGDRLQVRLQIAPEVLPVTLPFLCLQPLVENAVRHGLSRKPGTGMVSIEARDAGAECHITVEDDGVGMDPTTLTAGIAELAGAGSDPTDDPGQHVGLSNVDERLRSVFGDRFGLVVETGLGSGTKVNMRVPKFHPGVRAGS</sequence>
<dbReference type="SMART" id="SM00387">
    <property type="entry name" value="HATPase_c"/>
    <property type="match status" value="1"/>
</dbReference>
<dbReference type="RefSeq" id="WP_091336670.1">
    <property type="nucleotide sequence ID" value="NZ_FMHV01000002.1"/>
</dbReference>
<dbReference type="InterPro" id="IPR036890">
    <property type="entry name" value="HATPase_C_sf"/>
</dbReference>
<dbReference type="InterPro" id="IPR003594">
    <property type="entry name" value="HATPase_dom"/>
</dbReference>
<dbReference type="GO" id="GO:0016020">
    <property type="term" value="C:membrane"/>
    <property type="evidence" value="ECO:0007669"/>
    <property type="project" value="InterPro"/>
</dbReference>
<dbReference type="STRING" id="568872.GA0070624_0736"/>
<evidence type="ECO:0000313" key="3">
    <source>
        <dbReference type="EMBL" id="SCL15494.1"/>
    </source>
</evidence>
<keyword evidence="1" id="KW-0472">Membrane</keyword>
<organism evidence="3 4">
    <name type="scientific">Micromonospora rhizosphaerae</name>
    <dbReference type="NCBI Taxonomy" id="568872"/>
    <lineage>
        <taxon>Bacteria</taxon>
        <taxon>Bacillati</taxon>
        <taxon>Actinomycetota</taxon>
        <taxon>Actinomycetes</taxon>
        <taxon>Micromonosporales</taxon>
        <taxon>Micromonosporaceae</taxon>
        <taxon>Micromonospora</taxon>
    </lineage>
</organism>
<dbReference type="PANTHER" id="PTHR34220:SF7">
    <property type="entry name" value="SENSOR HISTIDINE KINASE YPDA"/>
    <property type="match status" value="1"/>
</dbReference>
<dbReference type="InterPro" id="IPR050640">
    <property type="entry name" value="Bact_2-comp_sensor_kinase"/>
</dbReference>
<dbReference type="SUPFAM" id="SSF55874">
    <property type="entry name" value="ATPase domain of HSP90 chaperone/DNA topoisomerase II/histidine kinase"/>
    <property type="match status" value="1"/>
</dbReference>
<keyword evidence="1" id="KW-0812">Transmembrane</keyword>
<dbReference type="Proteomes" id="UP000199413">
    <property type="component" value="Unassembled WGS sequence"/>
</dbReference>
<keyword evidence="3" id="KW-0418">Kinase</keyword>
<feature type="transmembrane region" description="Helical" evidence="1">
    <location>
        <begin position="6"/>
        <end position="25"/>
    </location>
</feature>
<dbReference type="Pfam" id="PF02518">
    <property type="entry name" value="HATPase_c"/>
    <property type="match status" value="1"/>
</dbReference>
<dbReference type="Pfam" id="PF06580">
    <property type="entry name" value="His_kinase"/>
    <property type="match status" value="1"/>
</dbReference>
<gene>
    <name evidence="3" type="ORF">GA0070624_0736</name>
</gene>